<sequence length="1289" mass="129948">MNPVRIQFYASPDSVLDADDTLVGQTDLAPDSLNPGSNPITVRLDARAIAQPGRYTLIGVIDPDNAIAESDETNNQSIASSPLTLDFAVGQLPGRAPVPALDLTDADGTDLRLTIAGPGIARLTPNGSGYELSLSGTDAGTRIDLTGSGGDGRITLTGLNADSPLGSLAAPIASLTGVARFATVNTLNLGDIAAGARLEGNSLASLNVSRDALGDLRLTGSGVSGFVLGSAQIGGTIGGLWSVNGRANSISGESTRADWRANISSPLTQLVIRGDASGQFAASALQLLQVGGSLKAMSVRIGANLGSDAVIGGSGDAADHFGAGTLARLRVSGDIDDSLIVIGVDPHNGRYRDGDDQQLGTSTNRVQELLVGGRLTGDTQISAPAFPASVRINGVLRSPASLSELASTPPDRSAPTLTAALVNDSGTSTSDRITRDASLGGQASDAAGVTRLLAALDLAGTPPLGDLSDLSSALQPDGRFVLTPALLDALAGGTLADGAHRVRLVAADAAGNASAPVDLAFTLDTAPPTLASFTLDPASDTGTPGDRETSADIATLLGQSEPGTAVALTGSGLSTTADATGAFRFADLPLALGDNAFAIVLSDLAGNTTAGDLTVTRVKPPVDDTTAPTLAAALLADTGRRADDGITRDATITGTVSDDRGVTRLRAGFGSDPAGFVSILDTVQADGHFTLSAARLTEIHGGALPDGSYTLRLVAGDAAGNSREVDLAFTLDTTPPALASFTLDPASDTGTPGDRETSADIATLLGQSEPGTAVALSGSGLSTTADATGAFRFADLPLALGDNAFALVLSDLAGNTTAGDLTVTRVKPPVEDHTPPTLAATLLADTGRRADDGLTRDATITGTATDDHALTVLHAGFGSDPADLVSILDTLQADGHFTLSAARLTEIHGGALPDGDYTLHLVAEDAAGNATTTSVAFTLDTQAPAAPTFGLSPASDTGTLGDGDTEAARVTLVGTGEANSDLLLVDSGTSGSSSVVVNNQGSFFLPDVALTLGDNAFTLRAIDAAGNAAETRLVLHRSASQASSDAVLQWDAIALSAIRLDASAPPVATRALAMLSIAVLDTVNAFEGTPGFYVSRRAPAGASIDAAIAAAAQRVLAYLYLGQQASFDTALASALAGIADGATKNDGIALGRAIADDIIALRRGDGFDDFVDFTGSTAPGQWQETAPTYAVALLPQWADLQPFAMSSPSEFRPAPPPALDSATYTTDFAEVKALGSASGSTRSGEQTEIARFWADGAGTDTPPGHWNRIAATLATAQGNSLAANARLFA</sequence>
<dbReference type="InterPro" id="IPR013783">
    <property type="entry name" value="Ig-like_fold"/>
</dbReference>
<dbReference type="InterPro" id="IPR052559">
    <property type="entry name" value="V-haloperoxidase"/>
</dbReference>
<dbReference type="InterPro" id="IPR011635">
    <property type="entry name" value="CARDB"/>
</dbReference>
<organism evidence="3 4">
    <name type="scientific">Candidatus Accumulibacter contiguus</name>
    <dbReference type="NCBI Taxonomy" id="2954381"/>
    <lineage>
        <taxon>Bacteria</taxon>
        <taxon>Pseudomonadati</taxon>
        <taxon>Pseudomonadota</taxon>
        <taxon>Betaproteobacteria</taxon>
        <taxon>Candidatus Accumulibacter</taxon>
    </lineage>
</organism>
<keyword evidence="4" id="KW-1185">Reference proteome</keyword>
<dbReference type="Gene3D" id="1.10.606.20">
    <property type="match status" value="1"/>
</dbReference>
<dbReference type="InterPro" id="IPR044016">
    <property type="entry name" value="Big_13"/>
</dbReference>
<evidence type="ECO:0000313" key="4">
    <source>
        <dbReference type="Proteomes" id="UP000886469"/>
    </source>
</evidence>
<dbReference type="InterPro" id="IPR036938">
    <property type="entry name" value="PAP2/HPO_sf"/>
</dbReference>
<accession>A0ABX1T3I3</accession>
<gene>
    <name evidence="3" type="ORF">E4Q08_02485</name>
</gene>
<dbReference type="Pfam" id="PF19077">
    <property type="entry name" value="Big_13"/>
    <property type="match status" value="3"/>
</dbReference>
<feature type="domain" description="Bacterial Ig-like" evidence="2">
    <location>
        <begin position="836"/>
        <end position="941"/>
    </location>
</feature>
<name>A0ABX1T3I3_9PROT</name>
<dbReference type="SUPFAM" id="SSF48317">
    <property type="entry name" value="Acid phosphatase/Vanadium-dependent haloperoxidase"/>
    <property type="match status" value="1"/>
</dbReference>
<dbReference type="RefSeq" id="WP_169069202.1">
    <property type="nucleotide sequence ID" value="NZ_SPMX01000006.1"/>
</dbReference>
<feature type="domain" description="Bacterial Ig-like" evidence="2">
    <location>
        <begin position="946"/>
        <end position="1032"/>
    </location>
</feature>
<dbReference type="Pfam" id="PF07705">
    <property type="entry name" value="CARDB"/>
    <property type="match status" value="1"/>
</dbReference>
<evidence type="ECO:0000259" key="1">
    <source>
        <dbReference type="Pfam" id="PF07705"/>
    </source>
</evidence>
<dbReference type="Gene3D" id="2.60.40.10">
    <property type="entry name" value="Immunoglobulins"/>
    <property type="match status" value="5"/>
</dbReference>
<dbReference type="PANTHER" id="PTHR34599:SF1">
    <property type="entry name" value="PHOSPHATIDIC ACID PHOSPHATASE TYPE 2_HALOPEROXIDASE DOMAIN-CONTAINING PROTEIN"/>
    <property type="match status" value="1"/>
</dbReference>
<dbReference type="PANTHER" id="PTHR34599">
    <property type="entry name" value="PEROXIDASE-RELATED"/>
    <property type="match status" value="1"/>
</dbReference>
<protein>
    <submittedName>
        <fullName evidence="3">Uncharacterized protein</fullName>
    </submittedName>
</protein>
<evidence type="ECO:0000313" key="3">
    <source>
        <dbReference type="EMBL" id="NMQ04207.1"/>
    </source>
</evidence>
<feature type="domain" description="Bacterial Ig-like" evidence="2">
    <location>
        <begin position="626"/>
        <end position="733"/>
    </location>
</feature>
<dbReference type="Proteomes" id="UP000886469">
    <property type="component" value="Unassembled WGS sequence"/>
</dbReference>
<comment type="caution">
    <text evidence="3">The sequence shown here is derived from an EMBL/GenBank/DDBJ whole genome shotgun (WGS) entry which is preliminary data.</text>
</comment>
<dbReference type="EMBL" id="SPMX01000006">
    <property type="protein sequence ID" value="NMQ04207.1"/>
    <property type="molecule type" value="Genomic_DNA"/>
</dbReference>
<proteinExistence type="predicted"/>
<reference evidence="3" key="1">
    <citation type="submission" date="2019-03" db="EMBL/GenBank/DDBJ databases">
        <title>Metabolic reconstructions from genomes of highly enriched 'Candidatus Accumulibacter' and 'Candidatus Competibacter' bioreactor populations.</title>
        <authorList>
            <person name="Annavajhala M.K."/>
            <person name="Welles L."/>
            <person name="Abbas B."/>
            <person name="Sorokin D."/>
            <person name="Park H."/>
            <person name="Van Loosdrecht M."/>
            <person name="Chandran K."/>
        </authorList>
    </citation>
    <scope>NUCLEOTIDE SEQUENCE</scope>
    <source>
        <strain evidence="3">SBR_L</strain>
    </source>
</reference>
<feature type="domain" description="CARDB" evidence="1">
    <location>
        <begin position="16"/>
        <end position="76"/>
    </location>
</feature>
<evidence type="ECO:0000259" key="2">
    <source>
        <dbReference type="Pfam" id="PF19077"/>
    </source>
</evidence>